<feature type="domain" description="GPI inositol-deacylase winged helix" evidence="4">
    <location>
        <begin position="402"/>
        <end position="475"/>
    </location>
</feature>
<dbReference type="PANTHER" id="PTHR46680:SF3">
    <property type="entry name" value="NF-KAPPA-B INHIBITOR CACTUS"/>
    <property type="match status" value="1"/>
</dbReference>
<dbReference type="InterPro" id="IPR054471">
    <property type="entry name" value="GPIID_WHD"/>
</dbReference>
<keyword evidence="2 3" id="KW-0040">ANK repeat</keyword>
<dbReference type="Pfam" id="PF22939">
    <property type="entry name" value="WHD_GPIID"/>
    <property type="match status" value="1"/>
</dbReference>
<dbReference type="InterPro" id="IPR056884">
    <property type="entry name" value="NPHP3-like_N"/>
</dbReference>
<dbReference type="SMART" id="SM00248">
    <property type="entry name" value="ANK"/>
    <property type="match status" value="8"/>
</dbReference>
<feature type="repeat" description="ANK" evidence="3">
    <location>
        <begin position="958"/>
        <end position="990"/>
    </location>
</feature>
<accession>A0AAD4EVH7</accession>
<evidence type="ECO:0000313" key="6">
    <source>
        <dbReference type="EMBL" id="KAG7286073.1"/>
    </source>
</evidence>
<comment type="caution">
    <text evidence="6">The sequence shown here is derived from an EMBL/GenBank/DDBJ whole genome shotgun (WGS) entry which is preliminary data.</text>
</comment>
<dbReference type="SUPFAM" id="SSF48403">
    <property type="entry name" value="Ankyrin repeat"/>
    <property type="match status" value="2"/>
</dbReference>
<keyword evidence="7" id="KW-1185">Reference proteome</keyword>
<dbReference type="InterPro" id="IPR002110">
    <property type="entry name" value="Ankyrin_rpt"/>
</dbReference>
<dbReference type="Pfam" id="PF12796">
    <property type="entry name" value="Ank_2"/>
    <property type="match status" value="3"/>
</dbReference>
<dbReference type="InterPro" id="IPR036770">
    <property type="entry name" value="Ankyrin_rpt-contain_sf"/>
</dbReference>
<evidence type="ECO:0000259" key="4">
    <source>
        <dbReference type="Pfam" id="PF22939"/>
    </source>
</evidence>
<organism evidence="6 7">
    <name type="scientific">Staphylotrichum longicolle</name>
    <dbReference type="NCBI Taxonomy" id="669026"/>
    <lineage>
        <taxon>Eukaryota</taxon>
        <taxon>Fungi</taxon>
        <taxon>Dikarya</taxon>
        <taxon>Ascomycota</taxon>
        <taxon>Pezizomycotina</taxon>
        <taxon>Sordariomycetes</taxon>
        <taxon>Sordariomycetidae</taxon>
        <taxon>Sordariales</taxon>
        <taxon>Chaetomiaceae</taxon>
        <taxon>Staphylotrichum</taxon>
    </lineage>
</organism>
<reference evidence="6" key="1">
    <citation type="submission" date="2023-02" db="EMBL/GenBank/DDBJ databases">
        <authorList>
            <person name="Palmer J.M."/>
        </authorList>
    </citation>
    <scope>NUCLEOTIDE SEQUENCE</scope>
    <source>
        <strain evidence="6">FW57</strain>
    </source>
</reference>
<evidence type="ECO:0000259" key="5">
    <source>
        <dbReference type="Pfam" id="PF24883"/>
    </source>
</evidence>
<dbReference type="GO" id="GO:0051059">
    <property type="term" value="F:NF-kappaB binding"/>
    <property type="evidence" value="ECO:0007669"/>
    <property type="project" value="TreeGrafter"/>
</dbReference>
<evidence type="ECO:0000256" key="1">
    <source>
        <dbReference type="ARBA" id="ARBA00022737"/>
    </source>
</evidence>
<feature type="repeat" description="ANK" evidence="3">
    <location>
        <begin position="1028"/>
        <end position="1060"/>
    </location>
</feature>
<evidence type="ECO:0000313" key="7">
    <source>
        <dbReference type="Proteomes" id="UP001197093"/>
    </source>
</evidence>
<sequence>MAEPLGILGAISASVDLAERIIKYFDEFRNAPDHAAELISEVVAVGHVLGILRSRLLTAGAAYDRASVLFFAVDGCQARLKDVHDVLEPILSAQSRIRKFWARLKWPLEKESAVEIVLALHRYVQIFHFAVDLDGLDALSKFQCEALEDIQKRLTSMEESQAARAGTMLQETLAAIRSLPDMSADAEEDPLKVLQTLFHQLLVKSRSISTDVSGMLSRAARQKELLSWDELKTAFVGQCNASGGTVYLVLDALDECDERTNRGPIIRLLDELKKCSARILITSRQFAPDIDRLLSDCDTITIEAAASDVRAYLVDHIARSPRATRLMDEALKERVIGDILSKSQGMFLLPALQIAHILGQTNKQEILRALQSLPIGLKANFDLTLARIQSQDAQSKTRANLGLSVLMWLSHAKQPFKDHELQHAVAINLENGTMNDLTSADFFVDCCFGLVVKDQDTNIIRLVHQSVNEYLQSNQESLFPNSHAIIARSCLWYYLQNAPRSLREASEWHTTISFLPYAAAYFMVHATDDAATQDMMVPEIRRAFTESESISRWVGMLQPWTYLDFLDLDNVWIIERPITMLNRGSTLLQVAIVFGAKTLAEDILKDAEWNLNARDDEGITPLMAAAAWGRGFALGPLLARHDLEVNLADGHWRTALDWAVKMGQDAAVEALLGSAHAVNISMEGPGASSIERLMLDPSQRGIMRLCLAYRHLDLRLSAIQATKDDSVLWCSVACLWDPPTLQALLERPDFDPWLWGSPRSAVLVLLGEAMRLEYSIDLPAEWKISLVDDEMQRRRINRLASVPSILCSLDADARFDIPPLSVLGMLWPFVYYAFCEDLPASSSTTPDRVEYCFRWMTIRDTVSGSLRDEFRAALQSRNVTFSFRDSAGRGFMHYIAWLGDEKLFDFLLGLGPSWIAEEALRPDNHGKTPLHFAAEEGREYIVRALLHLDADMFATDMDGWTALHYAVESGHVSTVRLLLSRGADRQIHQLLDNKGMSVLHLASRSANSEVVIGLLLSLGLDIDARNDIGSTPLHRAVTCGAGPAVRLLLENGADPDARSVLGVTTLCYATHFGGPYALLLLGRSALSVSDLDVFGDNILETLYDTSNYAKTPPLALSQPRGSASPAKDEERKHRQRVKLVLTALRLLLSLGTKALPDLAYTLATILSRHGDKIPAQILLETYADERSKAAAQPHFKADSRYQMECVACETNRGYLFPCETCYRVILCSRCRVDPPPPSVLKPATLRSCAQHRFMQFPRGEWSSIPRGFVTTDGLTLAEWLRELEAKYSARCASLGIEPDPMVGLPKNPAVGQP</sequence>
<proteinExistence type="predicted"/>
<feature type="repeat" description="ANK" evidence="3">
    <location>
        <begin position="994"/>
        <end position="1027"/>
    </location>
</feature>
<dbReference type="GO" id="GO:0005829">
    <property type="term" value="C:cytosol"/>
    <property type="evidence" value="ECO:0007669"/>
    <property type="project" value="TreeGrafter"/>
</dbReference>
<dbReference type="Proteomes" id="UP001197093">
    <property type="component" value="Unassembled WGS sequence"/>
</dbReference>
<dbReference type="InterPro" id="IPR051070">
    <property type="entry name" value="NF-kappa-B_inhibitor"/>
</dbReference>
<dbReference type="GO" id="GO:0071356">
    <property type="term" value="P:cellular response to tumor necrosis factor"/>
    <property type="evidence" value="ECO:0007669"/>
    <property type="project" value="TreeGrafter"/>
</dbReference>
<keyword evidence="1" id="KW-0677">Repeat</keyword>
<dbReference type="EMBL" id="JAHCVI010000004">
    <property type="protein sequence ID" value="KAG7286073.1"/>
    <property type="molecule type" value="Genomic_DNA"/>
</dbReference>
<evidence type="ECO:0008006" key="8">
    <source>
        <dbReference type="Google" id="ProtNLM"/>
    </source>
</evidence>
<protein>
    <recommendedName>
        <fullName evidence="8">Ankyrin</fullName>
    </recommendedName>
</protein>
<gene>
    <name evidence="6" type="ORF">NEMBOFW57_008376</name>
</gene>
<feature type="domain" description="Nephrocystin 3-like N-terminal" evidence="5">
    <location>
        <begin position="185"/>
        <end position="284"/>
    </location>
</feature>
<dbReference type="Pfam" id="PF24883">
    <property type="entry name" value="NPHP3_N"/>
    <property type="match status" value="1"/>
</dbReference>
<dbReference type="Gene3D" id="1.25.40.20">
    <property type="entry name" value="Ankyrin repeat-containing domain"/>
    <property type="match status" value="3"/>
</dbReference>
<evidence type="ECO:0000256" key="2">
    <source>
        <dbReference type="ARBA" id="ARBA00023043"/>
    </source>
</evidence>
<dbReference type="PROSITE" id="PS50088">
    <property type="entry name" value="ANK_REPEAT"/>
    <property type="match status" value="4"/>
</dbReference>
<dbReference type="PRINTS" id="PR01415">
    <property type="entry name" value="ANKYRIN"/>
</dbReference>
<dbReference type="PROSITE" id="PS50297">
    <property type="entry name" value="ANK_REP_REGION"/>
    <property type="match status" value="4"/>
</dbReference>
<name>A0AAD4EVH7_9PEZI</name>
<dbReference type="PANTHER" id="PTHR46680">
    <property type="entry name" value="NF-KAPPA-B INHIBITOR ALPHA"/>
    <property type="match status" value="1"/>
</dbReference>
<evidence type="ECO:0000256" key="3">
    <source>
        <dbReference type="PROSITE-ProRule" id="PRU00023"/>
    </source>
</evidence>
<feature type="repeat" description="ANK" evidence="3">
    <location>
        <begin position="925"/>
        <end position="957"/>
    </location>
</feature>